<protein>
    <submittedName>
        <fullName evidence="1">Uncharacterized protein</fullName>
    </submittedName>
</protein>
<dbReference type="EMBL" id="CCRH01000001">
    <property type="protein sequence ID" value="CDZ31623.1"/>
    <property type="molecule type" value="Genomic_DNA"/>
</dbReference>
<evidence type="ECO:0000313" key="1">
    <source>
        <dbReference type="EMBL" id="CDZ31623.1"/>
    </source>
</evidence>
<reference evidence="1 2" key="1">
    <citation type="submission" date="2014-08" db="EMBL/GenBank/DDBJ databases">
        <authorList>
            <person name="Chen Y.-H."/>
        </authorList>
    </citation>
    <scope>NUCLEOTIDE SEQUENCE [LARGE SCALE GENOMIC DNA]</scope>
</reference>
<organism evidence="1 2">
    <name type="scientific">Neorhizobium galegae bv. officinalis</name>
    <dbReference type="NCBI Taxonomy" id="323656"/>
    <lineage>
        <taxon>Bacteria</taxon>
        <taxon>Pseudomonadati</taxon>
        <taxon>Pseudomonadota</taxon>
        <taxon>Alphaproteobacteria</taxon>
        <taxon>Hyphomicrobiales</taxon>
        <taxon>Rhizobiaceae</taxon>
        <taxon>Rhizobium/Agrobacterium group</taxon>
        <taxon>Neorhizobium</taxon>
    </lineage>
</organism>
<proteinExistence type="predicted"/>
<accession>A0A0T7F9P8</accession>
<dbReference type="AlphaFoldDB" id="A0A0T7F9P8"/>
<dbReference type="Proteomes" id="UP000046176">
    <property type="component" value="Unassembled WGS sequence"/>
</dbReference>
<sequence length="207" mass="23995">MPPGMLRRKRKITVAYMDSLFLHGLSRRADGLSLFSDHAGVRCRRPMHPGYLSRRRKARNSYRIFISFLCAPSRTPMRSRRILASERSQKIVSKPESIRKVPSLRDGTLVPSGLALTTGVQINVGRHSTRHRSRLLRSLLCLYPRLRQALKGETDDPRLCSERCRDRVPHRLPHLRSHSPRTLLKKNAFEKNWRFQPSSRVLKVNSK</sequence>
<evidence type="ECO:0000313" key="2">
    <source>
        <dbReference type="Proteomes" id="UP000046176"/>
    </source>
</evidence>
<gene>
    <name evidence="1" type="ORF">NGAL_HAMBI1145_03860</name>
</gene>
<name>A0A0T7F9P8_NEOGA</name>